<dbReference type="OrthoDB" id="10016839at2759"/>
<dbReference type="GO" id="GO:0016597">
    <property type="term" value="F:amino acid binding"/>
    <property type="evidence" value="ECO:0007669"/>
    <property type="project" value="TreeGrafter"/>
</dbReference>
<comment type="similarity">
    <text evidence="1">Belongs to the DDAH family.</text>
</comment>
<feature type="region of interest" description="Disordered" evidence="3">
    <location>
        <begin position="148"/>
        <end position="173"/>
    </location>
</feature>
<dbReference type="GO" id="GO:0006525">
    <property type="term" value="P:arginine metabolic process"/>
    <property type="evidence" value="ECO:0007669"/>
    <property type="project" value="TreeGrafter"/>
</dbReference>
<dbReference type="InterPro" id="IPR033199">
    <property type="entry name" value="DDAH-like"/>
</dbReference>
<evidence type="ECO:0000256" key="2">
    <source>
        <dbReference type="ARBA" id="ARBA00022801"/>
    </source>
</evidence>
<feature type="compositionally biased region" description="Polar residues" evidence="3">
    <location>
        <begin position="148"/>
        <end position="159"/>
    </location>
</feature>
<evidence type="ECO:0000256" key="3">
    <source>
        <dbReference type="SAM" id="MobiDB-lite"/>
    </source>
</evidence>
<proteinExistence type="inferred from homology"/>
<dbReference type="AlphaFoldDB" id="A0A6P5A299"/>
<keyword evidence="4" id="KW-1185">Reference proteome</keyword>
<dbReference type="GO" id="GO:0016403">
    <property type="term" value="F:dimethylargininase activity"/>
    <property type="evidence" value="ECO:0007669"/>
    <property type="project" value="TreeGrafter"/>
</dbReference>
<evidence type="ECO:0000313" key="5">
    <source>
        <dbReference type="RefSeq" id="XP_019643453.1"/>
    </source>
</evidence>
<evidence type="ECO:0000313" key="4">
    <source>
        <dbReference type="Proteomes" id="UP000515135"/>
    </source>
</evidence>
<reference evidence="5" key="1">
    <citation type="submission" date="2025-08" db="UniProtKB">
        <authorList>
            <consortium name="RefSeq"/>
        </authorList>
    </citation>
    <scope>IDENTIFICATION</scope>
    <source>
        <tissue evidence="5">Gonad</tissue>
    </source>
</reference>
<organism evidence="4 5">
    <name type="scientific">Branchiostoma belcheri</name>
    <name type="common">Amphioxus</name>
    <dbReference type="NCBI Taxonomy" id="7741"/>
    <lineage>
        <taxon>Eukaryota</taxon>
        <taxon>Metazoa</taxon>
        <taxon>Chordata</taxon>
        <taxon>Cephalochordata</taxon>
        <taxon>Leptocardii</taxon>
        <taxon>Amphioxiformes</taxon>
        <taxon>Branchiostomatidae</taxon>
        <taxon>Branchiostoma</taxon>
    </lineage>
</organism>
<gene>
    <name evidence="5" type="primary">LOC109484572</name>
</gene>
<dbReference type="SUPFAM" id="SSF55909">
    <property type="entry name" value="Pentein"/>
    <property type="match status" value="1"/>
</dbReference>
<protein>
    <submittedName>
        <fullName evidence="5">N(G),N(G)-dimethylarginine dimethylaminohydrolase 1-like</fullName>
    </submittedName>
</protein>
<dbReference type="GO" id="GO:0045429">
    <property type="term" value="P:positive regulation of nitric oxide biosynthetic process"/>
    <property type="evidence" value="ECO:0007669"/>
    <property type="project" value="TreeGrafter"/>
</dbReference>
<accession>A0A6P5A299</accession>
<dbReference type="Gene3D" id="3.75.10.10">
    <property type="entry name" value="L-arginine/glycine Amidinotransferase, Chain A"/>
    <property type="match status" value="1"/>
</dbReference>
<dbReference type="Proteomes" id="UP000515135">
    <property type="component" value="Unplaced"/>
</dbReference>
<dbReference type="RefSeq" id="XP_019643453.1">
    <property type="nucleotide sequence ID" value="XM_019787894.1"/>
</dbReference>
<dbReference type="GeneID" id="109484572"/>
<dbReference type="KEGG" id="bbel:109484572"/>
<name>A0A6P5A299_BRABE</name>
<dbReference type="PANTHER" id="PTHR12737">
    <property type="entry name" value="DIMETHYLARGININE DIMETHYLAMINOHYDROLASE"/>
    <property type="match status" value="1"/>
</dbReference>
<evidence type="ECO:0000256" key="1">
    <source>
        <dbReference type="ARBA" id="ARBA00008532"/>
    </source>
</evidence>
<keyword evidence="2" id="KW-0378">Hydrolase</keyword>
<sequence length="300" mass="32773">MADRTYGGFTTAIVREIPGSLAGDAAPPAEGEEREDAVQAVDLQKARDEWTTYVDTLRTLGLRVITIPADEECPGCAFVADTAVVVDGIAFITRPTNPDRRKELKAVKEVLEAQLGVGNVAELRDIEATLDGRDVLFTGREFFVRVTESNNNAPQSPTRRTTRKKEKPAPKNDAGARLLARVFPDFQVTSLYIQGDRPLQSYLSMAGPDIIAAGEGEDAQRVIEQIIEKAEYKYKVLCLPEDSAVDCVFVNGSLVHRTQEEIPKSTEVIEAKLTDLKKVIVPNSELAKVGATLSALTVFI</sequence>
<dbReference type="PANTHER" id="PTHR12737:SF9">
    <property type="entry name" value="DIMETHYLARGININASE"/>
    <property type="match status" value="1"/>
</dbReference>
<dbReference type="GO" id="GO:0000052">
    <property type="term" value="P:citrulline metabolic process"/>
    <property type="evidence" value="ECO:0007669"/>
    <property type="project" value="TreeGrafter"/>
</dbReference>